<reference evidence="1 2" key="1">
    <citation type="journal article" date="2016" name="Nat. Commun.">
        <title>Thousands of microbial genomes shed light on interconnected biogeochemical processes in an aquifer system.</title>
        <authorList>
            <person name="Anantharaman K."/>
            <person name="Brown C.T."/>
            <person name="Hug L.A."/>
            <person name="Sharon I."/>
            <person name="Castelle C.J."/>
            <person name="Probst A.J."/>
            <person name="Thomas B.C."/>
            <person name="Singh A."/>
            <person name="Wilkins M.J."/>
            <person name="Karaoz U."/>
            <person name="Brodie E.L."/>
            <person name="Williams K.H."/>
            <person name="Hubbard S.S."/>
            <person name="Banfield J.F."/>
        </authorList>
    </citation>
    <scope>NUCLEOTIDE SEQUENCE [LARGE SCALE GENOMIC DNA]</scope>
</reference>
<dbReference type="EMBL" id="MHKQ01000011">
    <property type="protein sequence ID" value="OGY94161.1"/>
    <property type="molecule type" value="Genomic_DNA"/>
</dbReference>
<protein>
    <submittedName>
        <fullName evidence="1">Uncharacterized protein</fullName>
    </submittedName>
</protein>
<gene>
    <name evidence="1" type="ORF">A2406_01635</name>
</gene>
<dbReference type="Gene3D" id="3.40.50.150">
    <property type="entry name" value="Vaccinia Virus protein VP39"/>
    <property type="match status" value="1"/>
</dbReference>
<comment type="caution">
    <text evidence="1">The sequence shown here is derived from an EMBL/GenBank/DDBJ whole genome shotgun (WGS) entry which is preliminary data.</text>
</comment>
<dbReference type="Proteomes" id="UP000177626">
    <property type="component" value="Unassembled WGS sequence"/>
</dbReference>
<proteinExistence type="predicted"/>
<evidence type="ECO:0000313" key="2">
    <source>
        <dbReference type="Proteomes" id="UP000177626"/>
    </source>
</evidence>
<dbReference type="InterPro" id="IPR029063">
    <property type="entry name" value="SAM-dependent_MTases_sf"/>
</dbReference>
<dbReference type="SUPFAM" id="SSF53335">
    <property type="entry name" value="S-adenosyl-L-methionine-dependent methyltransferases"/>
    <property type="match status" value="1"/>
</dbReference>
<evidence type="ECO:0000313" key="1">
    <source>
        <dbReference type="EMBL" id="OGY94161.1"/>
    </source>
</evidence>
<dbReference type="CDD" id="cd02440">
    <property type="entry name" value="AdoMet_MTases"/>
    <property type="match status" value="1"/>
</dbReference>
<dbReference type="Pfam" id="PF13489">
    <property type="entry name" value="Methyltransf_23"/>
    <property type="match status" value="1"/>
</dbReference>
<sequence>MIKDFQKIEFLKSLYSDKDLISFRGNFLKNNSNRKFSLRSFIIKLLPMLKDKKILDIGCGDGSFLNKLHTVYPQNKYFGLDVVDNAKCHKLKFLDYKIYDGKSRVYYTEKFDVIFCMHTVYHIEDLFTFFTTMKDYLKPHGIIIITTKSKLTFPKIESIFLKIVGKLDLKKYLKISKHREESKFCLENGLNRLKKHFARRSFSINEYVLETQVFVNDKKDLLKYVFSTNRYNILKDTLNKKIVEKYTKLWFEEIDKDQIFIDKYTEAVYLIKKL</sequence>
<dbReference type="PANTHER" id="PTHR43861">
    <property type="entry name" value="TRANS-ACONITATE 2-METHYLTRANSFERASE-RELATED"/>
    <property type="match status" value="1"/>
</dbReference>
<dbReference type="AlphaFoldDB" id="A0A1G2BZ24"/>
<name>A0A1G2BZ24_9BACT</name>
<accession>A0A1G2BZ24</accession>
<organism evidence="1 2">
    <name type="scientific">Candidatus Komeilibacteria bacterium RIFOXYC1_FULL_37_11</name>
    <dbReference type="NCBI Taxonomy" id="1798555"/>
    <lineage>
        <taxon>Bacteria</taxon>
        <taxon>Candidatus Komeiliibacteriota</taxon>
    </lineage>
</organism>